<feature type="signal peptide" evidence="1">
    <location>
        <begin position="1"/>
        <end position="27"/>
    </location>
</feature>
<sequence length="109" mass="12085">MGGNKSSSNLCLLTLALIPHSMSPTKARKSPLLRTSCSPIPINFPFGKADGFRACSPYYQHQVCNMSYSDPHLMATDPYIWACWGSPNFRSFGMDPQFSRPNTFGTFLA</sequence>
<reference evidence="3" key="1">
    <citation type="journal article" date="2019" name="Curr. Biol.">
        <title>Genome Sequence of Striga asiatica Provides Insight into the Evolution of Plant Parasitism.</title>
        <authorList>
            <person name="Yoshida S."/>
            <person name="Kim S."/>
            <person name="Wafula E.K."/>
            <person name="Tanskanen J."/>
            <person name="Kim Y.M."/>
            <person name="Honaas L."/>
            <person name="Yang Z."/>
            <person name="Spallek T."/>
            <person name="Conn C.E."/>
            <person name="Ichihashi Y."/>
            <person name="Cheong K."/>
            <person name="Cui S."/>
            <person name="Der J.P."/>
            <person name="Gundlach H."/>
            <person name="Jiao Y."/>
            <person name="Hori C."/>
            <person name="Ishida J.K."/>
            <person name="Kasahara H."/>
            <person name="Kiba T."/>
            <person name="Kim M.S."/>
            <person name="Koo N."/>
            <person name="Laohavisit A."/>
            <person name="Lee Y.H."/>
            <person name="Lumba S."/>
            <person name="McCourt P."/>
            <person name="Mortimer J.C."/>
            <person name="Mutuku J.M."/>
            <person name="Nomura T."/>
            <person name="Sasaki-Sekimoto Y."/>
            <person name="Seto Y."/>
            <person name="Wang Y."/>
            <person name="Wakatake T."/>
            <person name="Sakakibara H."/>
            <person name="Demura T."/>
            <person name="Yamaguchi S."/>
            <person name="Yoneyama K."/>
            <person name="Manabe R.I."/>
            <person name="Nelson D.C."/>
            <person name="Schulman A.H."/>
            <person name="Timko M.P."/>
            <person name="dePamphilis C.W."/>
            <person name="Choi D."/>
            <person name="Shirasu K."/>
        </authorList>
    </citation>
    <scope>NUCLEOTIDE SEQUENCE [LARGE SCALE GENOMIC DNA]</scope>
    <source>
        <strain evidence="3">cv. UVA1</strain>
    </source>
</reference>
<dbReference type="Proteomes" id="UP000325081">
    <property type="component" value="Unassembled WGS sequence"/>
</dbReference>
<keyword evidence="2" id="KW-0418">Kinase</keyword>
<keyword evidence="2" id="KW-0808">Transferase</keyword>
<feature type="chain" id="PRO_5022976857" evidence="1">
    <location>
        <begin position="28"/>
        <end position="109"/>
    </location>
</feature>
<dbReference type="AlphaFoldDB" id="A0A5A7RA26"/>
<keyword evidence="1" id="KW-0732">Signal</keyword>
<keyword evidence="3" id="KW-1185">Reference proteome</keyword>
<comment type="caution">
    <text evidence="2">The sequence shown here is derived from an EMBL/GenBank/DDBJ whole genome shotgun (WGS) entry which is preliminary data.</text>
</comment>
<accession>A0A5A7RA26</accession>
<dbReference type="EMBL" id="BKCP01010515">
    <property type="protein sequence ID" value="GER53437.1"/>
    <property type="molecule type" value="Genomic_DNA"/>
</dbReference>
<organism evidence="2 3">
    <name type="scientific">Striga asiatica</name>
    <name type="common">Asiatic witchweed</name>
    <name type="synonym">Buchnera asiatica</name>
    <dbReference type="NCBI Taxonomy" id="4170"/>
    <lineage>
        <taxon>Eukaryota</taxon>
        <taxon>Viridiplantae</taxon>
        <taxon>Streptophyta</taxon>
        <taxon>Embryophyta</taxon>
        <taxon>Tracheophyta</taxon>
        <taxon>Spermatophyta</taxon>
        <taxon>Magnoliopsida</taxon>
        <taxon>eudicotyledons</taxon>
        <taxon>Gunneridae</taxon>
        <taxon>Pentapetalae</taxon>
        <taxon>asterids</taxon>
        <taxon>lamiids</taxon>
        <taxon>Lamiales</taxon>
        <taxon>Orobanchaceae</taxon>
        <taxon>Buchnereae</taxon>
        <taxon>Striga</taxon>
    </lineage>
</organism>
<dbReference type="GO" id="GO:0016301">
    <property type="term" value="F:kinase activity"/>
    <property type="evidence" value="ECO:0007669"/>
    <property type="project" value="UniProtKB-KW"/>
</dbReference>
<evidence type="ECO:0000256" key="1">
    <source>
        <dbReference type="SAM" id="SignalP"/>
    </source>
</evidence>
<evidence type="ECO:0000313" key="2">
    <source>
        <dbReference type="EMBL" id="GER53437.1"/>
    </source>
</evidence>
<gene>
    <name evidence="2" type="ORF">STAS_30954</name>
</gene>
<protein>
    <submittedName>
        <fullName evidence="2">Wall associated kinase-like 4</fullName>
    </submittedName>
</protein>
<proteinExistence type="predicted"/>
<evidence type="ECO:0000313" key="3">
    <source>
        <dbReference type="Proteomes" id="UP000325081"/>
    </source>
</evidence>
<name>A0A5A7RA26_STRAF</name>